<reference evidence="1 2" key="1">
    <citation type="submission" date="2019-07" db="EMBL/GenBank/DDBJ databases">
        <title>Whole genome shotgun sequence of Oceanithermus desulfurans NBRC 100063.</title>
        <authorList>
            <person name="Hosoyama A."/>
            <person name="Uohara A."/>
            <person name="Ohji S."/>
            <person name="Ichikawa N."/>
        </authorList>
    </citation>
    <scope>NUCLEOTIDE SEQUENCE [LARGE SCALE GENOMIC DNA]</scope>
    <source>
        <strain evidence="1 2">NBRC 100063</strain>
    </source>
</reference>
<protein>
    <recommendedName>
        <fullName evidence="3">HPr kinase/phosphorylase C-terminal domain-containing protein</fullName>
    </recommendedName>
</protein>
<dbReference type="EMBL" id="BJXN01000021">
    <property type="protein sequence ID" value="GEM90767.1"/>
    <property type="molecule type" value="Genomic_DNA"/>
</dbReference>
<dbReference type="SUPFAM" id="SSF53795">
    <property type="entry name" value="PEP carboxykinase-like"/>
    <property type="match status" value="1"/>
</dbReference>
<name>A0A511RNV7_9DEIN</name>
<dbReference type="AlphaFoldDB" id="A0A511RNV7"/>
<organism evidence="1 2">
    <name type="scientific">Oceanithermus desulfurans NBRC 100063</name>
    <dbReference type="NCBI Taxonomy" id="1227550"/>
    <lineage>
        <taxon>Bacteria</taxon>
        <taxon>Thermotogati</taxon>
        <taxon>Deinococcota</taxon>
        <taxon>Deinococci</taxon>
        <taxon>Thermales</taxon>
        <taxon>Thermaceae</taxon>
        <taxon>Oceanithermus</taxon>
    </lineage>
</organism>
<dbReference type="Proteomes" id="UP000321827">
    <property type="component" value="Unassembled WGS sequence"/>
</dbReference>
<dbReference type="Gene3D" id="3.40.50.300">
    <property type="entry name" value="P-loop containing nucleotide triphosphate hydrolases"/>
    <property type="match status" value="1"/>
</dbReference>
<dbReference type="RefSeq" id="WP_147148800.1">
    <property type="nucleotide sequence ID" value="NZ_BJXN01000021.1"/>
</dbReference>
<evidence type="ECO:0008006" key="3">
    <source>
        <dbReference type="Google" id="ProtNLM"/>
    </source>
</evidence>
<evidence type="ECO:0000313" key="2">
    <source>
        <dbReference type="Proteomes" id="UP000321827"/>
    </source>
</evidence>
<evidence type="ECO:0000313" key="1">
    <source>
        <dbReference type="EMBL" id="GEM90767.1"/>
    </source>
</evidence>
<gene>
    <name evidence="1" type="ORF">ODE01S_22010</name>
</gene>
<sequence length="368" mass="41286">MNYHDEKLSFIEQWKHFTIDMGPLTLTFYWEGRYTEVGHALEKWLGIKSASEISEAAKEKKKPHLKFVISASLYNDMLITSSSRESIRTWAWEATPVNSDSLEYIYICRPRTTYKKIIAKTMPQYIVRFANPLFNSYWELQTGYLLYHVILKVLYDILQNYNVTFAHAAGLSNPFGDAIIIAGAGGIGKTTTAAALVFSGHWKLIADDFVLVTEEGEIYDSRLPAHIYSYHSSIVKKIGISKIHSNQLDKIHWIIYSQIKKEGAVRRVSLPGKTRQGKLKTCFVVDVINGLKEPTVKSISHKVAANSIARYTRAELNLPESQSQLESSAAMLSQALAKTSCYSISINEKARGHGLASIIVEMVGGGIK</sequence>
<comment type="caution">
    <text evidence="1">The sequence shown here is derived from an EMBL/GenBank/DDBJ whole genome shotgun (WGS) entry which is preliminary data.</text>
</comment>
<proteinExistence type="predicted"/>
<dbReference type="InterPro" id="IPR027417">
    <property type="entry name" value="P-loop_NTPase"/>
</dbReference>
<accession>A0A511RNV7</accession>